<organism evidence="1 2">
    <name type="scientific">Arctia plantaginis</name>
    <name type="common">Wood tiger moth</name>
    <name type="synonym">Phalaena plantaginis</name>
    <dbReference type="NCBI Taxonomy" id="874455"/>
    <lineage>
        <taxon>Eukaryota</taxon>
        <taxon>Metazoa</taxon>
        <taxon>Ecdysozoa</taxon>
        <taxon>Arthropoda</taxon>
        <taxon>Hexapoda</taxon>
        <taxon>Insecta</taxon>
        <taxon>Pterygota</taxon>
        <taxon>Neoptera</taxon>
        <taxon>Endopterygota</taxon>
        <taxon>Lepidoptera</taxon>
        <taxon>Glossata</taxon>
        <taxon>Ditrysia</taxon>
        <taxon>Noctuoidea</taxon>
        <taxon>Erebidae</taxon>
        <taxon>Arctiinae</taxon>
        <taxon>Arctia</taxon>
    </lineage>
</organism>
<dbReference type="AlphaFoldDB" id="A0A8S1BAU1"/>
<protein>
    <submittedName>
        <fullName evidence="1">Uncharacterized protein</fullName>
    </submittedName>
</protein>
<dbReference type="EMBL" id="CADEBD010000422">
    <property type="protein sequence ID" value="CAB3254913.1"/>
    <property type="molecule type" value="Genomic_DNA"/>
</dbReference>
<proteinExistence type="predicted"/>
<evidence type="ECO:0000313" key="2">
    <source>
        <dbReference type="Proteomes" id="UP000494256"/>
    </source>
</evidence>
<name>A0A8S1BAU1_ARCPL</name>
<dbReference type="OrthoDB" id="6513574at2759"/>
<gene>
    <name evidence="1" type="ORF">APLA_LOCUS15049</name>
</gene>
<accession>A0A8S1BAU1</accession>
<evidence type="ECO:0000313" key="1">
    <source>
        <dbReference type="EMBL" id="CAB3254913.1"/>
    </source>
</evidence>
<sequence length="79" mass="8723">MLGCVIAQHYNLRPENNMEKSGPCEKDLGSELGAASLNADTFDLEAQKDYTVNENSYLSLEMCDMPAIAIGQRKIENIV</sequence>
<comment type="caution">
    <text evidence="1">The sequence shown here is derived from an EMBL/GenBank/DDBJ whole genome shotgun (WGS) entry which is preliminary data.</text>
</comment>
<dbReference type="Proteomes" id="UP000494256">
    <property type="component" value="Unassembled WGS sequence"/>
</dbReference>
<reference evidence="1 2" key="1">
    <citation type="submission" date="2020-04" db="EMBL/GenBank/DDBJ databases">
        <authorList>
            <person name="Wallbank WR R."/>
            <person name="Pardo Diaz C."/>
            <person name="Kozak K."/>
            <person name="Martin S."/>
            <person name="Jiggins C."/>
            <person name="Moest M."/>
            <person name="Warren A I."/>
            <person name="Byers J.R.P. K."/>
            <person name="Montejo-Kovacevich G."/>
            <person name="Yen C E."/>
        </authorList>
    </citation>
    <scope>NUCLEOTIDE SEQUENCE [LARGE SCALE GENOMIC DNA]</scope>
</reference>